<feature type="domain" description="CheR-type methyltransferase" evidence="1">
    <location>
        <begin position="11"/>
        <end position="273"/>
    </location>
</feature>
<dbReference type="SUPFAM" id="SSF53335">
    <property type="entry name" value="S-adenosyl-L-methionine-dependent methyltransferases"/>
    <property type="match status" value="1"/>
</dbReference>
<accession>A0ABX2N403</accession>
<sequence length="283" mass="31518">MDMNFGSQKIIADLLAARTGQQLTEDRSWRIGTALSGIFRQIGISNVDQLVCLLDQPSHATLSQQVVEALLNNETYFFRDRAMFNQLSDLVLPQIAKERRQERTLSILCAGCSTGQEALSLGMVLLEQKARWAGWKIEITGIDISHGAIATARAGTYSQFEIQRGLPVAQMLAHFTETPIGWEANEELRSLVRFRVHNLLDPMPAIGPFDLILCRNVLLYFDAATRRRAFSRLMESVNPEGWVMLGAGETIVGHTDQLALVKGGIGLYRPTGSRLEANFMKRA</sequence>
<evidence type="ECO:0000259" key="1">
    <source>
        <dbReference type="PROSITE" id="PS50123"/>
    </source>
</evidence>
<dbReference type="InterPro" id="IPR050903">
    <property type="entry name" value="Bact_Chemotaxis_MeTrfase"/>
</dbReference>
<evidence type="ECO:0000313" key="3">
    <source>
        <dbReference type="Proteomes" id="UP000652427"/>
    </source>
</evidence>
<name>A0ABX2N403_9SPHN</name>
<comment type="caution">
    <text evidence="2">The sequence shown here is derived from an EMBL/GenBank/DDBJ whole genome shotgun (WGS) entry which is preliminary data.</text>
</comment>
<dbReference type="PANTHER" id="PTHR24422">
    <property type="entry name" value="CHEMOTAXIS PROTEIN METHYLTRANSFERASE"/>
    <property type="match status" value="1"/>
</dbReference>
<dbReference type="PRINTS" id="PR00996">
    <property type="entry name" value="CHERMTFRASE"/>
</dbReference>
<dbReference type="InterPro" id="IPR000780">
    <property type="entry name" value="CheR_MeTrfase"/>
</dbReference>
<reference evidence="2 3" key="1">
    <citation type="submission" date="2020-06" db="EMBL/GenBank/DDBJ databases">
        <authorList>
            <person name="Kim S.-J."/>
            <person name="Park S.-J."/>
        </authorList>
    </citation>
    <scope>NUCLEOTIDE SEQUENCE [LARGE SCALE GENOMIC DNA]</scope>
    <source>
        <strain evidence="2 3">SW-151</strain>
    </source>
</reference>
<dbReference type="GO" id="GO:0008168">
    <property type="term" value="F:methyltransferase activity"/>
    <property type="evidence" value="ECO:0007669"/>
    <property type="project" value="UniProtKB-KW"/>
</dbReference>
<evidence type="ECO:0000313" key="2">
    <source>
        <dbReference type="EMBL" id="NVD28417.1"/>
    </source>
</evidence>
<proteinExistence type="predicted"/>
<dbReference type="Gene3D" id="3.40.50.150">
    <property type="entry name" value="Vaccinia Virus protein VP39"/>
    <property type="match status" value="1"/>
</dbReference>
<dbReference type="SMART" id="SM00138">
    <property type="entry name" value="MeTrc"/>
    <property type="match status" value="1"/>
</dbReference>
<dbReference type="InterPro" id="IPR029063">
    <property type="entry name" value="SAM-dependent_MTases_sf"/>
</dbReference>
<dbReference type="GO" id="GO:0032259">
    <property type="term" value="P:methylation"/>
    <property type="evidence" value="ECO:0007669"/>
    <property type="project" value="UniProtKB-KW"/>
</dbReference>
<keyword evidence="2" id="KW-0808">Transferase</keyword>
<dbReference type="RefSeq" id="WP_176279869.1">
    <property type="nucleotide sequence ID" value="NZ_JABWMH010000003.1"/>
</dbReference>
<protein>
    <submittedName>
        <fullName evidence="2">Methyltransferase domain-containing protein</fullName>
    </submittedName>
</protein>
<dbReference type="Pfam" id="PF01739">
    <property type="entry name" value="CheR"/>
    <property type="match status" value="1"/>
</dbReference>
<dbReference type="Proteomes" id="UP000652427">
    <property type="component" value="Unassembled WGS sequence"/>
</dbReference>
<keyword evidence="3" id="KW-1185">Reference proteome</keyword>
<gene>
    <name evidence="2" type="ORF">HUO14_10935</name>
</gene>
<dbReference type="PANTHER" id="PTHR24422:SF21">
    <property type="entry name" value="CHEMOTAXIS PROTEIN METHYLTRANSFERASE 1"/>
    <property type="match status" value="1"/>
</dbReference>
<keyword evidence="2" id="KW-0489">Methyltransferase</keyword>
<organism evidence="2 3">
    <name type="scientific">Parasphingorhabdus flavimaris</name>
    <dbReference type="NCBI Taxonomy" id="266812"/>
    <lineage>
        <taxon>Bacteria</taxon>
        <taxon>Pseudomonadati</taxon>
        <taxon>Pseudomonadota</taxon>
        <taxon>Alphaproteobacteria</taxon>
        <taxon>Sphingomonadales</taxon>
        <taxon>Sphingomonadaceae</taxon>
        <taxon>Parasphingorhabdus</taxon>
    </lineage>
</organism>
<dbReference type="EMBL" id="JABWMH010000003">
    <property type="protein sequence ID" value="NVD28417.1"/>
    <property type="molecule type" value="Genomic_DNA"/>
</dbReference>
<dbReference type="PROSITE" id="PS50123">
    <property type="entry name" value="CHER"/>
    <property type="match status" value="1"/>
</dbReference>
<dbReference type="InterPro" id="IPR022642">
    <property type="entry name" value="CheR_C"/>
</dbReference>